<protein>
    <submittedName>
        <fullName evidence="1">Uncharacterized protein</fullName>
    </submittedName>
</protein>
<evidence type="ECO:0000313" key="1">
    <source>
        <dbReference type="EMBL" id="CCH87946.1"/>
    </source>
</evidence>
<accession>I4EX33</accession>
<name>I4EX33_MODI5</name>
<dbReference type="HOGENOM" id="CLU_2207030_0_0_11"/>
<organism evidence="1 2">
    <name type="scientific">Modestobacter italicus (strain DSM 44449 / CECT 9708 / BC 501)</name>
    <dbReference type="NCBI Taxonomy" id="2732864"/>
    <lineage>
        <taxon>Bacteria</taxon>
        <taxon>Bacillati</taxon>
        <taxon>Actinomycetota</taxon>
        <taxon>Actinomycetes</taxon>
        <taxon>Geodermatophilales</taxon>
        <taxon>Geodermatophilaceae</taxon>
        <taxon>Modestobacter</taxon>
    </lineage>
</organism>
<keyword evidence="2" id="KW-1185">Reference proteome</keyword>
<dbReference type="AlphaFoldDB" id="I4EX33"/>
<sequence length="107" mass="11774">MAGEGRRGEDDPDAEVVLRPEIVVLDDQALVPAGNVVRPPPTRFTHELVVDEPYHLDRPDRAAEPDGVMRAGTRVALLHQGRDHCRVADGRGLAVEVRRASLRELPT</sequence>
<dbReference type="EMBL" id="FO203431">
    <property type="protein sequence ID" value="CCH87946.1"/>
    <property type="molecule type" value="Genomic_DNA"/>
</dbReference>
<reference evidence="1 2" key="1">
    <citation type="journal article" date="2012" name="J. Bacteriol.">
        <title>Genome Sequence of Radiation-Resistant Modestobacter marinus Strain BC501, a Representative Actinobacterium That Thrives on Calcareous Stone Surfaces.</title>
        <authorList>
            <person name="Normand P."/>
            <person name="Gury J."/>
            <person name="Pujic P."/>
            <person name="Chouaia B."/>
            <person name="Crotti E."/>
            <person name="Brusetti L."/>
            <person name="Daffonchio D."/>
            <person name="Vacherie B."/>
            <person name="Barbe V."/>
            <person name="Medigue C."/>
            <person name="Calteau A."/>
            <person name="Ghodhbane-Gtari F."/>
            <person name="Essoussi I."/>
            <person name="Nouioui I."/>
            <person name="Abbassi-Ghozzi I."/>
            <person name="Gtari M."/>
        </authorList>
    </citation>
    <scope>NUCLEOTIDE SEQUENCE [LARGE SCALE GENOMIC DNA]</scope>
    <source>
        <strain evidence="2">BC 501</strain>
    </source>
</reference>
<dbReference type="Proteomes" id="UP000006461">
    <property type="component" value="Chromosome"/>
</dbReference>
<dbReference type="PATRIC" id="fig|477641.3.peg.2396"/>
<gene>
    <name evidence="1" type="ordered locus">MODMU_2517</name>
</gene>
<dbReference type="OrthoDB" id="4277253at2"/>
<proteinExistence type="predicted"/>
<dbReference type="STRING" id="477641.MODMU_2517"/>
<dbReference type="KEGG" id="mmar:MODMU_2517"/>
<evidence type="ECO:0000313" key="2">
    <source>
        <dbReference type="Proteomes" id="UP000006461"/>
    </source>
</evidence>